<reference evidence="1" key="1">
    <citation type="journal article" date="2014" name="Front. Microbiol.">
        <title>High frequency of phylogenetically diverse reductive dehalogenase-homologous genes in deep subseafloor sedimentary metagenomes.</title>
        <authorList>
            <person name="Kawai M."/>
            <person name="Futagami T."/>
            <person name="Toyoda A."/>
            <person name="Takaki Y."/>
            <person name="Nishi S."/>
            <person name="Hori S."/>
            <person name="Arai W."/>
            <person name="Tsubouchi T."/>
            <person name="Morono Y."/>
            <person name="Uchiyama I."/>
            <person name="Ito T."/>
            <person name="Fujiyama A."/>
            <person name="Inagaki F."/>
            <person name="Takami H."/>
        </authorList>
    </citation>
    <scope>NUCLEOTIDE SEQUENCE</scope>
    <source>
        <strain evidence="1">Expedition CK06-06</strain>
    </source>
</reference>
<feature type="non-terminal residue" evidence="1">
    <location>
        <position position="220"/>
    </location>
</feature>
<gene>
    <name evidence="1" type="ORF">S01H1_10623</name>
</gene>
<name>X0RWC2_9ZZZZ</name>
<dbReference type="EMBL" id="BARS01005420">
    <property type="protein sequence ID" value="GAF73119.1"/>
    <property type="molecule type" value="Genomic_DNA"/>
</dbReference>
<proteinExistence type="predicted"/>
<dbReference type="AlphaFoldDB" id="X0RWC2"/>
<protein>
    <submittedName>
        <fullName evidence="1">Uncharacterized protein</fullName>
    </submittedName>
</protein>
<sequence>MTLAIDSPISKAEQALVMASTPGESRLVEAMAAAAKAWAREQDDFELAYDAALIYIQARCKTTELIEPTIKQGRPIKGDDNVTFLEDYGFTRKQWSRRKRELEASKKLFDYQDDCVEKRVLPSPYGLVGFVNNQYGVSGGANILDLVSDDVAIAAATVKKAAKDLRSQDVFDFLDSLRFWFRYAESFMGVTGCGETKVCMLRRVCRAEPLDDDQYLKQLA</sequence>
<evidence type="ECO:0000313" key="1">
    <source>
        <dbReference type="EMBL" id="GAF73119.1"/>
    </source>
</evidence>
<accession>X0RWC2</accession>
<comment type="caution">
    <text evidence="1">The sequence shown here is derived from an EMBL/GenBank/DDBJ whole genome shotgun (WGS) entry which is preliminary data.</text>
</comment>
<organism evidence="1">
    <name type="scientific">marine sediment metagenome</name>
    <dbReference type="NCBI Taxonomy" id="412755"/>
    <lineage>
        <taxon>unclassified sequences</taxon>
        <taxon>metagenomes</taxon>
        <taxon>ecological metagenomes</taxon>
    </lineage>
</organism>